<dbReference type="GO" id="GO:0008270">
    <property type="term" value="F:zinc ion binding"/>
    <property type="evidence" value="ECO:0007669"/>
    <property type="project" value="UniProtKB-KW"/>
</dbReference>
<dbReference type="PROSITE" id="PS50199">
    <property type="entry name" value="ZF_RANBP2_2"/>
    <property type="match status" value="3"/>
</dbReference>
<organism evidence="10 11">
    <name type="scientific">Momordica charantia</name>
    <name type="common">Bitter gourd</name>
    <name type="synonym">Balsam pear</name>
    <dbReference type="NCBI Taxonomy" id="3673"/>
    <lineage>
        <taxon>Eukaryota</taxon>
        <taxon>Viridiplantae</taxon>
        <taxon>Streptophyta</taxon>
        <taxon>Embryophyta</taxon>
        <taxon>Tracheophyta</taxon>
        <taxon>Spermatophyta</taxon>
        <taxon>Magnoliopsida</taxon>
        <taxon>eudicotyledons</taxon>
        <taxon>Gunneridae</taxon>
        <taxon>Pentapetalae</taxon>
        <taxon>rosids</taxon>
        <taxon>fabids</taxon>
        <taxon>Cucurbitales</taxon>
        <taxon>Cucurbitaceae</taxon>
        <taxon>Momordiceae</taxon>
        <taxon>Momordica</taxon>
    </lineage>
</organism>
<feature type="domain" description="UBC core" evidence="8">
    <location>
        <begin position="546"/>
        <end position="694"/>
    </location>
</feature>
<dbReference type="Gene3D" id="4.10.1060.10">
    <property type="entry name" value="Zinc finger, RanBP2-type"/>
    <property type="match status" value="3"/>
</dbReference>
<gene>
    <name evidence="11" type="primary">LOC111015591</name>
</gene>
<dbReference type="Proteomes" id="UP000504603">
    <property type="component" value="Unplaced"/>
</dbReference>
<evidence type="ECO:0000256" key="3">
    <source>
        <dbReference type="ARBA" id="ARBA00022786"/>
    </source>
</evidence>
<dbReference type="InterPro" id="IPR000608">
    <property type="entry name" value="UBC"/>
</dbReference>
<keyword evidence="2 5" id="KW-0863">Zinc-finger</keyword>
<keyword evidence="10" id="KW-1185">Reference proteome</keyword>
<keyword evidence="1" id="KW-0479">Metal-binding</keyword>
<evidence type="ECO:0000256" key="7">
    <source>
        <dbReference type="SAM" id="MobiDB-lite"/>
    </source>
</evidence>
<dbReference type="RefSeq" id="XP_022146363.1">
    <property type="nucleotide sequence ID" value="XM_022290671.1"/>
</dbReference>
<keyword evidence="3" id="KW-0833">Ubl conjugation pathway</keyword>
<evidence type="ECO:0000259" key="9">
    <source>
        <dbReference type="PROSITE" id="PS50199"/>
    </source>
</evidence>
<dbReference type="InterPro" id="IPR016135">
    <property type="entry name" value="UBQ-conjugating_enzyme/RWD"/>
</dbReference>
<protein>
    <submittedName>
        <fullName evidence="11">Uncharacterized protein LOC111015591</fullName>
    </submittedName>
</protein>
<keyword evidence="6" id="KW-0175">Coiled coil</keyword>
<evidence type="ECO:0000256" key="5">
    <source>
        <dbReference type="PROSITE-ProRule" id="PRU00322"/>
    </source>
</evidence>
<dbReference type="OrthoDB" id="448399at2759"/>
<dbReference type="InterPro" id="IPR036443">
    <property type="entry name" value="Znf_RanBP2_sf"/>
</dbReference>
<evidence type="ECO:0000256" key="2">
    <source>
        <dbReference type="ARBA" id="ARBA00022771"/>
    </source>
</evidence>
<dbReference type="GeneID" id="111015591"/>
<dbReference type="PANTHER" id="PTHR23111">
    <property type="entry name" value="ZINC FINGER PROTEIN"/>
    <property type="match status" value="1"/>
</dbReference>
<keyword evidence="4" id="KW-0862">Zinc</keyword>
<dbReference type="InterPro" id="IPR001876">
    <property type="entry name" value="Znf_RanBP2"/>
</dbReference>
<dbReference type="CDD" id="cd23807">
    <property type="entry name" value="UEV_UBE2V"/>
    <property type="match status" value="1"/>
</dbReference>
<feature type="coiled-coil region" evidence="6">
    <location>
        <begin position="468"/>
        <end position="502"/>
    </location>
</feature>
<evidence type="ECO:0000256" key="6">
    <source>
        <dbReference type="SAM" id="Coils"/>
    </source>
</evidence>
<dbReference type="SMART" id="SM00547">
    <property type="entry name" value="ZnF_RBZ"/>
    <property type="match status" value="3"/>
</dbReference>
<accession>A0A6J1CYD7</accession>
<dbReference type="PROSITE" id="PS01358">
    <property type="entry name" value="ZF_RANBP2_1"/>
    <property type="match status" value="2"/>
</dbReference>
<feature type="compositionally biased region" description="Polar residues" evidence="7">
    <location>
        <begin position="663"/>
        <end position="675"/>
    </location>
</feature>
<dbReference type="SMART" id="SM00212">
    <property type="entry name" value="UBCc"/>
    <property type="match status" value="1"/>
</dbReference>
<feature type="region of interest" description="Disordered" evidence="7">
    <location>
        <begin position="662"/>
        <end position="681"/>
    </location>
</feature>
<evidence type="ECO:0000313" key="10">
    <source>
        <dbReference type="Proteomes" id="UP000504603"/>
    </source>
</evidence>
<name>A0A6J1CYD7_MOMCH</name>
<evidence type="ECO:0000256" key="4">
    <source>
        <dbReference type="ARBA" id="ARBA00022833"/>
    </source>
</evidence>
<evidence type="ECO:0000313" key="11">
    <source>
        <dbReference type="RefSeq" id="XP_022146363.1"/>
    </source>
</evidence>
<dbReference type="Pfam" id="PF00641">
    <property type="entry name" value="Zn_ribbon_RanBP"/>
    <property type="match status" value="3"/>
</dbReference>
<dbReference type="AlphaFoldDB" id="A0A6J1CYD7"/>
<dbReference type="GO" id="GO:0005737">
    <property type="term" value="C:cytoplasm"/>
    <property type="evidence" value="ECO:0007669"/>
    <property type="project" value="TreeGrafter"/>
</dbReference>
<dbReference type="PANTHER" id="PTHR23111:SF23">
    <property type="entry name" value="RAN BP2_NZF ZINC FINGER-LIKE SUPERFAMILY PROTEIN"/>
    <property type="match status" value="1"/>
</dbReference>
<feature type="domain" description="RanBP2-type" evidence="9">
    <location>
        <begin position="284"/>
        <end position="313"/>
    </location>
</feature>
<dbReference type="Pfam" id="PF00179">
    <property type="entry name" value="UQ_con"/>
    <property type="match status" value="1"/>
</dbReference>
<dbReference type="FunFam" id="3.10.110.10:FF:000026">
    <property type="entry name" value="Ubiquitin-conjugating enzyme E2 variant"/>
    <property type="match status" value="1"/>
</dbReference>
<dbReference type="Gene3D" id="3.10.110.10">
    <property type="entry name" value="Ubiquitin Conjugating Enzyme"/>
    <property type="match status" value="1"/>
</dbReference>
<dbReference type="KEGG" id="mcha:111015591"/>
<dbReference type="SUPFAM" id="SSF54495">
    <property type="entry name" value="UBC-like"/>
    <property type="match status" value="1"/>
</dbReference>
<proteinExistence type="predicted"/>
<dbReference type="SUPFAM" id="SSF90209">
    <property type="entry name" value="Ran binding protein zinc finger-like"/>
    <property type="match status" value="3"/>
</dbReference>
<reference evidence="11" key="1">
    <citation type="submission" date="2025-08" db="UniProtKB">
        <authorList>
            <consortium name="RefSeq"/>
        </authorList>
    </citation>
    <scope>IDENTIFICATION</scope>
    <source>
        <strain evidence="11">OHB3-1</strain>
    </source>
</reference>
<dbReference type="GO" id="GO:0003729">
    <property type="term" value="F:mRNA binding"/>
    <property type="evidence" value="ECO:0007669"/>
    <property type="project" value="TreeGrafter"/>
</dbReference>
<sequence>MDKIFRKTNFYSSAHELLNSALRSPKFLTPISLFHGSNKTPASDSELEFDFDKFEHRSSKPISRRCRVSEEQIDRTEISKARELKVQIDPWPEWVDFMECLSKKGYFEGNGIPFLNGELGREFNHIRTACLDFARDRSNLIRCLSRKELHMIAGCGCPSTDRKVVNSGKRLRAHVSIDEGNVCSPCNLRGECERAFSKACGDGGRTVDVMRVLLFYGLDHISAMVENRPCLNKNANDSVRKLLKEIVDYSAAEPESDLLKSNEATSTEYSSDTRENHVMAASATRGDWNCPKCSFLNFSRNIKCLRCGSMDLERLWKLHEDQVDLPLKKGDWVCDKCHFLNFAKNSTCLQCKEKPSNRQLNPGEWECESCNYINFRKNTLCLKCDHRRPKALNSQNVPSRPLVDNGNYSFSKPGSSFGEAGGNASGRDARRKDVASLWRFAENEGEEAGLGDSRFLDFPIAQGKTDSLERWKQEMSERRRSIEDATEKEDDLILRSDNIERRFEFVESTDDDEDIVKWFRHHKPETEKLWFRPSKMADEPSKVVVPRSFRLLEELERGEKGIGDGTVSYGMDAADDIYMSSWTGTIIGPPNTVHEGRIYQLKLVCGQEYPDNPPNVRFQTRINMTCVNPETGVVEPSLFPMLANWQREHTMEDILMQLKKEMTSPQNRRLSQPSEGNEDGRIDQKGQVLKCCIL</sequence>
<feature type="domain" description="RanBP2-type" evidence="9">
    <location>
        <begin position="328"/>
        <end position="357"/>
    </location>
</feature>
<evidence type="ECO:0000256" key="1">
    <source>
        <dbReference type="ARBA" id="ARBA00022723"/>
    </source>
</evidence>
<dbReference type="PROSITE" id="PS50127">
    <property type="entry name" value="UBC_2"/>
    <property type="match status" value="1"/>
</dbReference>
<evidence type="ECO:0000259" key="8">
    <source>
        <dbReference type="PROSITE" id="PS50127"/>
    </source>
</evidence>
<feature type="domain" description="RanBP2-type" evidence="9">
    <location>
        <begin position="361"/>
        <end position="390"/>
    </location>
</feature>